<evidence type="ECO:0000313" key="2">
    <source>
        <dbReference type="EMBL" id="KLU88461.1"/>
    </source>
</evidence>
<proteinExistence type="predicted"/>
<reference evidence="4" key="2">
    <citation type="submission" date="2010-05" db="EMBL/GenBank/DDBJ databases">
        <title>The genome sequence of Magnaporthe poae strain ATCC 64411.</title>
        <authorList>
            <person name="Ma L.-J."/>
            <person name="Dead R."/>
            <person name="Young S."/>
            <person name="Zeng Q."/>
            <person name="Koehrsen M."/>
            <person name="Alvarado L."/>
            <person name="Berlin A."/>
            <person name="Chapman S.B."/>
            <person name="Chen Z."/>
            <person name="Freedman E."/>
            <person name="Gellesch M."/>
            <person name="Goldberg J."/>
            <person name="Griggs A."/>
            <person name="Gujja S."/>
            <person name="Heilman E.R."/>
            <person name="Heiman D."/>
            <person name="Hepburn T."/>
            <person name="Howarth C."/>
            <person name="Jen D."/>
            <person name="Larson L."/>
            <person name="Mehta T."/>
            <person name="Neiman D."/>
            <person name="Pearson M."/>
            <person name="Roberts A."/>
            <person name="Saif S."/>
            <person name="Shea T."/>
            <person name="Shenoy N."/>
            <person name="Sisk P."/>
            <person name="Stolte C."/>
            <person name="Sykes S."/>
            <person name="Walk T."/>
            <person name="White J."/>
            <person name="Yandava C."/>
            <person name="Haas B."/>
            <person name="Nusbaum C."/>
            <person name="Birren B."/>
        </authorList>
    </citation>
    <scope>NUCLEOTIDE SEQUENCE [LARGE SCALE GENOMIC DNA]</scope>
    <source>
        <strain evidence="4">ATCC 64411 / 73-15</strain>
    </source>
</reference>
<dbReference type="AlphaFoldDB" id="A0A0C4E4P8"/>
<reference evidence="2" key="3">
    <citation type="submission" date="2011-03" db="EMBL/GenBank/DDBJ databases">
        <title>Annotation of Magnaporthe poae ATCC 64411.</title>
        <authorList>
            <person name="Ma L.-J."/>
            <person name="Dead R."/>
            <person name="Young S.K."/>
            <person name="Zeng Q."/>
            <person name="Gargeya S."/>
            <person name="Fitzgerald M."/>
            <person name="Haas B."/>
            <person name="Abouelleil A."/>
            <person name="Alvarado L."/>
            <person name="Arachchi H.M."/>
            <person name="Berlin A."/>
            <person name="Brown A."/>
            <person name="Chapman S.B."/>
            <person name="Chen Z."/>
            <person name="Dunbar C."/>
            <person name="Freedman E."/>
            <person name="Gearin G."/>
            <person name="Gellesch M."/>
            <person name="Goldberg J."/>
            <person name="Griggs A."/>
            <person name="Gujja S."/>
            <person name="Heiman D."/>
            <person name="Howarth C."/>
            <person name="Larson L."/>
            <person name="Lui A."/>
            <person name="MacDonald P.J.P."/>
            <person name="Mehta T."/>
            <person name="Montmayeur A."/>
            <person name="Murphy C."/>
            <person name="Neiman D."/>
            <person name="Pearson M."/>
            <person name="Priest M."/>
            <person name="Roberts A."/>
            <person name="Saif S."/>
            <person name="Shea T."/>
            <person name="Shenoy N."/>
            <person name="Sisk P."/>
            <person name="Stolte C."/>
            <person name="Sykes S."/>
            <person name="Yandava C."/>
            <person name="Wortman J."/>
            <person name="Nusbaum C."/>
            <person name="Birren B."/>
        </authorList>
    </citation>
    <scope>NUCLEOTIDE SEQUENCE</scope>
    <source>
        <strain evidence="2">ATCC 64411</strain>
    </source>
</reference>
<accession>A0A0C4E4P8</accession>
<dbReference type="EnsemblFungi" id="MAPG_07447T0">
    <property type="protein sequence ID" value="MAPG_07447T0"/>
    <property type="gene ID" value="MAPG_07447"/>
</dbReference>
<feature type="region of interest" description="Disordered" evidence="1">
    <location>
        <begin position="43"/>
        <end position="68"/>
    </location>
</feature>
<dbReference type="EMBL" id="ADBL01001798">
    <property type="status" value="NOT_ANNOTATED_CDS"/>
    <property type="molecule type" value="Genomic_DNA"/>
</dbReference>
<protein>
    <submittedName>
        <fullName evidence="2 3">Uncharacterized protein</fullName>
    </submittedName>
</protein>
<evidence type="ECO:0000313" key="3">
    <source>
        <dbReference type="EnsemblFungi" id="MAPG_07447T0"/>
    </source>
</evidence>
<dbReference type="Proteomes" id="UP000011715">
    <property type="component" value="Unassembled WGS sequence"/>
</dbReference>
<organism evidence="3 4">
    <name type="scientific">Magnaporthiopsis poae (strain ATCC 64411 / 73-15)</name>
    <name type="common">Kentucky bluegrass fungus</name>
    <name type="synonym">Magnaporthe poae</name>
    <dbReference type="NCBI Taxonomy" id="644358"/>
    <lineage>
        <taxon>Eukaryota</taxon>
        <taxon>Fungi</taxon>
        <taxon>Dikarya</taxon>
        <taxon>Ascomycota</taxon>
        <taxon>Pezizomycotina</taxon>
        <taxon>Sordariomycetes</taxon>
        <taxon>Sordariomycetidae</taxon>
        <taxon>Magnaporthales</taxon>
        <taxon>Magnaporthaceae</taxon>
        <taxon>Magnaporthiopsis</taxon>
    </lineage>
</organism>
<name>A0A0C4E4P8_MAGP6</name>
<dbReference type="VEuPathDB" id="FungiDB:MAPG_07447"/>
<keyword evidence="4" id="KW-1185">Reference proteome</keyword>
<sequence length="164" mass="18369">MHLYVGIKQHLKRPNTWWMFWPCHSDQTLCAQLEQFVDRGGGLVTQPPPTRGPSCVENTGEQQHSHGVSLPKPDDVYASLHGADPQPRPSGGHYLPNIWDPSHTTRQLSGVDDLDLWGVFAMYQGRQGKGAKGLPWVGRVLMSDGKVWARSRSSVISTSLPWYR</sequence>
<reference evidence="3" key="5">
    <citation type="submission" date="2015-06" db="UniProtKB">
        <authorList>
            <consortium name="EnsemblFungi"/>
        </authorList>
    </citation>
    <scope>IDENTIFICATION</scope>
    <source>
        <strain evidence="3">ATCC 64411</strain>
    </source>
</reference>
<evidence type="ECO:0000256" key="1">
    <source>
        <dbReference type="SAM" id="MobiDB-lite"/>
    </source>
</evidence>
<reference evidence="3" key="4">
    <citation type="journal article" date="2015" name="G3 (Bethesda)">
        <title>Genome sequences of three phytopathogenic species of the Magnaporthaceae family of fungi.</title>
        <authorList>
            <person name="Okagaki L.H."/>
            <person name="Nunes C.C."/>
            <person name="Sailsbery J."/>
            <person name="Clay B."/>
            <person name="Brown D."/>
            <person name="John T."/>
            <person name="Oh Y."/>
            <person name="Young N."/>
            <person name="Fitzgerald M."/>
            <person name="Haas B.J."/>
            <person name="Zeng Q."/>
            <person name="Young S."/>
            <person name="Adiconis X."/>
            <person name="Fan L."/>
            <person name="Levin J.Z."/>
            <person name="Mitchell T.K."/>
            <person name="Okubara P.A."/>
            <person name="Farman M.L."/>
            <person name="Kohn L.M."/>
            <person name="Birren B."/>
            <person name="Ma L.-J."/>
            <person name="Dean R.A."/>
        </authorList>
    </citation>
    <scope>NUCLEOTIDE SEQUENCE</scope>
    <source>
        <strain evidence="3">ATCC 64411 / 73-15</strain>
    </source>
</reference>
<dbReference type="EMBL" id="GL876971">
    <property type="protein sequence ID" value="KLU88461.1"/>
    <property type="molecule type" value="Genomic_DNA"/>
</dbReference>
<gene>
    <name evidence="2" type="ORF">MAPG_07447</name>
</gene>
<reference evidence="2" key="1">
    <citation type="submission" date="2010-05" db="EMBL/GenBank/DDBJ databases">
        <title>The Genome Sequence of Magnaporthe poae strain ATCC 64411.</title>
        <authorList>
            <consortium name="The Broad Institute Genome Sequencing Platform"/>
            <consortium name="Broad Institute Genome Sequencing Center for Infectious Disease"/>
            <person name="Ma L.-J."/>
            <person name="Dead R."/>
            <person name="Young S."/>
            <person name="Zeng Q."/>
            <person name="Koehrsen M."/>
            <person name="Alvarado L."/>
            <person name="Berlin A."/>
            <person name="Chapman S.B."/>
            <person name="Chen Z."/>
            <person name="Freedman E."/>
            <person name="Gellesch M."/>
            <person name="Goldberg J."/>
            <person name="Griggs A."/>
            <person name="Gujja S."/>
            <person name="Heilman E.R."/>
            <person name="Heiman D."/>
            <person name="Hepburn T."/>
            <person name="Howarth C."/>
            <person name="Jen D."/>
            <person name="Larson L."/>
            <person name="Mehta T."/>
            <person name="Neiman D."/>
            <person name="Pearson M."/>
            <person name="Roberts A."/>
            <person name="Saif S."/>
            <person name="Shea T."/>
            <person name="Shenoy N."/>
            <person name="Sisk P."/>
            <person name="Stolte C."/>
            <person name="Sykes S."/>
            <person name="Walk T."/>
            <person name="White J."/>
            <person name="Yandava C."/>
            <person name="Haas B."/>
            <person name="Nusbaum C."/>
            <person name="Birren B."/>
        </authorList>
    </citation>
    <scope>NUCLEOTIDE SEQUENCE</scope>
    <source>
        <strain evidence="2">ATCC 64411</strain>
    </source>
</reference>
<evidence type="ECO:0000313" key="4">
    <source>
        <dbReference type="Proteomes" id="UP000011715"/>
    </source>
</evidence>
<feature type="compositionally biased region" description="Polar residues" evidence="1">
    <location>
        <begin position="56"/>
        <end position="66"/>
    </location>
</feature>